<keyword evidence="11 15" id="KW-1133">Transmembrane helix</keyword>
<feature type="domain" description="Histidine kinase" evidence="16">
    <location>
        <begin position="387"/>
        <end position="607"/>
    </location>
</feature>
<keyword evidence="7 15" id="KW-0812">Transmembrane</keyword>
<protein>
    <recommendedName>
        <fullName evidence="3">histidine kinase</fullName>
        <ecNumber evidence="3">2.7.13.3</ecNumber>
    </recommendedName>
</protein>
<dbReference type="InterPro" id="IPR003661">
    <property type="entry name" value="HisK_dim/P_dom"/>
</dbReference>
<dbReference type="SMART" id="SM00387">
    <property type="entry name" value="HATPase_c"/>
    <property type="match status" value="1"/>
</dbReference>
<dbReference type="SUPFAM" id="SSF103190">
    <property type="entry name" value="Sensory domain-like"/>
    <property type="match status" value="1"/>
</dbReference>
<keyword evidence="9 17" id="KW-0418">Kinase</keyword>
<dbReference type="CDD" id="cd12914">
    <property type="entry name" value="PDC1_DGC_like"/>
    <property type="match status" value="1"/>
</dbReference>
<dbReference type="PANTHER" id="PTHR43065">
    <property type="entry name" value="SENSOR HISTIDINE KINASE"/>
    <property type="match status" value="1"/>
</dbReference>
<dbReference type="InterPro" id="IPR033479">
    <property type="entry name" value="dCache_1"/>
</dbReference>
<dbReference type="RefSeq" id="WP_306884223.1">
    <property type="nucleotide sequence ID" value="NZ_JAUSUL010000001.1"/>
</dbReference>
<evidence type="ECO:0000256" key="3">
    <source>
        <dbReference type="ARBA" id="ARBA00012438"/>
    </source>
</evidence>
<dbReference type="EMBL" id="JAUSUL010000001">
    <property type="protein sequence ID" value="MDQ0314446.1"/>
    <property type="molecule type" value="Genomic_DNA"/>
</dbReference>
<evidence type="ECO:0000256" key="1">
    <source>
        <dbReference type="ARBA" id="ARBA00000085"/>
    </source>
</evidence>
<organism evidence="17 18">
    <name type="scientific">Amorphus orientalis</name>
    <dbReference type="NCBI Taxonomy" id="649198"/>
    <lineage>
        <taxon>Bacteria</taxon>
        <taxon>Pseudomonadati</taxon>
        <taxon>Pseudomonadota</taxon>
        <taxon>Alphaproteobacteria</taxon>
        <taxon>Hyphomicrobiales</taxon>
        <taxon>Amorphaceae</taxon>
        <taxon>Amorphus</taxon>
    </lineage>
</organism>
<keyword evidence="4" id="KW-1003">Cell membrane</keyword>
<evidence type="ECO:0000256" key="2">
    <source>
        <dbReference type="ARBA" id="ARBA00004651"/>
    </source>
</evidence>
<evidence type="ECO:0000313" key="17">
    <source>
        <dbReference type="EMBL" id="MDQ0314446.1"/>
    </source>
</evidence>
<evidence type="ECO:0000256" key="15">
    <source>
        <dbReference type="SAM" id="Phobius"/>
    </source>
</evidence>
<dbReference type="SUPFAM" id="SSF55874">
    <property type="entry name" value="ATPase domain of HSP90 chaperone/DNA topoisomerase II/histidine kinase"/>
    <property type="match status" value="1"/>
</dbReference>
<keyword evidence="12" id="KW-0902">Two-component regulatory system</keyword>
<evidence type="ECO:0000256" key="13">
    <source>
        <dbReference type="ARBA" id="ARBA00023136"/>
    </source>
</evidence>
<dbReference type="InterPro" id="IPR036890">
    <property type="entry name" value="HATPase_C_sf"/>
</dbReference>
<dbReference type="Gene3D" id="1.10.287.130">
    <property type="match status" value="1"/>
</dbReference>
<dbReference type="GO" id="GO:0005524">
    <property type="term" value="F:ATP binding"/>
    <property type="evidence" value="ECO:0007669"/>
    <property type="project" value="UniProtKB-KW"/>
</dbReference>
<keyword evidence="5" id="KW-0597">Phosphoprotein</keyword>
<dbReference type="GO" id="GO:0005886">
    <property type="term" value="C:plasma membrane"/>
    <property type="evidence" value="ECO:0007669"/>
    <property type="project" value="UniProtKB-SubCell"/>
</dbReference>
<dbReference type="Gene3D" id="6.10.250.3020">
    <property type="match status" value="1"/>
</dbReference>
<evidence type="ECO:0000256" key="12">
    <source>
        <dbReference type="ARBA" id="ARBA00023012"/>
    </source>
</evidence>
<evidence type="ECO:0000256" key="5">
    <source>
        <dbReference type="ARBA" id="ARBA00022553"/>
    </source>
</evidence>
<evidence type="ECO:0000256" key="8">
    <source>
        <dbReference type="ARBA" id="ARBA00022741"/>
    </source>
</evidence>
<name>A0AAE3VLW1_9HYPH</name>
<dbReference type="InterPro" id="IPR004358">
    <property type="entry name" value="Sig_transdc_His_kin-like_C"/>
</dbReference>
<comment type="caution">
    <text evidence="17">The sequence shown here is derived from an EMBL/GenBank/DDBJ whole genome shotgun (WGS) entry which is preliminary data.</text>
</comment>
<dbReference type="PROSITE" id="PS50109">
    <property type="entry name" value="HIS_KIN"/>
    <property type="match status" value="1"/>
</dbReference>
<dbReference type="SMART" id="SM00388">
    <property type="entry name" value="HisKA"/>
    <property type="match status" value="1"/>
</dbReference>
<evidence type="ECO:0000256" key="4">
    <source>
        <dbReference type="ARBA" id="ARBA00022475"/>
    </source>
</evidence>
<dbReference type="InterPro" id="IPR005467">
    <property type="entry name" value="His_kinase_dom"/>
</dbReference>
<feature type="transmembrane region" description="Helical" evidence="15">
    <location>
        <begin position="31"/>
        <end position="54"/>
    </location>
</feature>
<comment type="subcellular location">
    <subcellularLocation>
        <location evidence="2">Cell membrane</location>
        <topology evidence="2">Multi-pass membrane protein</topology>
    </subcellularLocation>
</comment>
<evidence type="ECO:0000256" key="7">
    <source>
        <dbReference type="ARBA" id="ARBA00022692"/>
    </source>
</evidence>
<keyword evidence="13 15" id="KW-0472">Membrane</keyword>
<dbReference type="PIRSF" id="PIRSF036431">
    <property type="entry name" value="STHK_DctB"/>
    <property type="match status" value="1"/>
</dbReference>
<dbReference type="PANTHER" id="PTHR43065:SF46">
    <property type="entry name" value="C4-DICARBOXYLATE TRANSPORT SENSOR PROTEIN DCTB"/>
    <property type="match status" value="1"/>
</dbReference>
<dbReference type="EC" id="2.7.13.3" evidence="3"/>
<dbReference type="Pfam" id="PF02743">
    <property type="entry name" value="dCache_1"/>
    <property type="match status" value="1"/>
</dbReference>
<feature type="transmembrane region" description="Helical" evidence="15">
    <location>
        <begin position="304"/>
        <end position="325"/>
    </location>
</feature>
<dbReference type="Pfam" id="PF00512">
    <property type="entry name" value="HisKA"/>
    <property type="match status" value="1"/>
</dbReference>
<evidence type="ECO:0000256" key="9">
    <source>
        <dbReference type="ARBA" id="ARBA00022777"/>
    </source>
</evidence>
<keyword evidence="10" id="KW-0067">ATP-binding</keyword>
<feature type="coiled-coil region" evidence="14">
    <location>
        <begin position="334"/>
        <end position="416"/>
    </location>
</feature>
<dbReference type="AlphaFoldDB" id="A0AAE3VLW1"/>
<dbReference type="Gene3D" id="3.30.565.10">
    <property type="entry name" value="Histidine kinase-like ATPase, C-terminal domain"/>
    <property type="match status" value="1"/>
</dbReference>
<accession>A0AAE3VLW1</accession>
<reference evidence="17" key="1">
    <citation type="submission" date="2023-07" db="EMBL/GenBank/DDBJ databases">
        <title>Genomic Encyclopedia of Type Strains, Phase IV (KMG-IV): sequencing the most valuable type-strain genomes for metagenomic binning, comparative biology and taxonomic classification.</title>
        <authorList>
            <person name="Goeker M."/>
        </authorList>
    </citation>
    <scope>NUCLEOTIDE SEQUENCE</scope>
    <source>
        <strain evidence="17">DSM 21202</strain>
    </source>
</reference>
<proteinExistence type="predicted"/>
<dbReference type="InterPro" id="IPR036097">
    <property type="entry name" value="HisK_dim/P_sf"/>
</dbReference>
<dbReference type="Proteomes" id="UP001229244">
    <property type="component" value="Unassembled WGS sequence"/>
</dbReference>
<comment type="catalytic activity">
    <reaction evidence="1">
        <text>ATP + protein L-histidine = ADP + protein N-phospho-L-histidine.</text>
        <dbReference type="EC" id="2.7.13.3"/>
    </reaction>
</comment>
<evidence type="ECO:0000259" key="16">
    <source>
        <dbReference type="PROSITE" id="PS50109"/>
    </source>
</evidence>
<dbReference type="Gene3D" id="3.30.450.20">
    <property type="entry name" value="PAS domain"/>
    <property type="match status" value="2"/>
</dbReference>
<dbReference type="InterPro" id="IPR003594">
    <property type="entry name" value="HATPase_dom"/>
</dbReference>
<keyword evidence="18" id="KW-1185">Reference proteome</keyword>
<dbReference type="SUPFAM" id="SSF47384">
    <property type="entry name" value="Homodimeric domain of signal transducing histidine kinase"/>
    <property type="match status" value="1"/>
</dbReference>
<sequence length="612" mass="66964">MTSHDASADRAGPSGRLQGLRRAVSRFRPPHILPVAVLLVVFAWLLMAVVVPYFRADERSRASGRLLVYETGLRSEIERFEHLPFVLASDPRVVEVARGGDPAALNARLETFADRAGIEAIYLMDLDGQTIAASNYRDAGSYVGQNYSFRPYFKEAKAGGTGHFFGVGATTRRPGYFIAVPVRDAADSVVGVIAVKVGLQQLETSWNQSGDAILVTNRDGVVVLASQPEWRYRTIDGTTDAQLQRIRDNRQFGGADLEMFGGTSEQGVAVPREFANAIHLTSANLPHGWALHYLADDQEARTRAWLVAAGALVLVMLSLLAAQLLRTARIRRALGRSEAEEASLRRMNERLEHEIEERRAAETRLEQTQSELRRASRLAALGQLAASVNHELAQPLAAMRNQLMALDLARQNAQSDQSAPAADQRMLGRLSSLLDRMEGITRQLKFFSKPGDGMMTRIDLREAVPEALALVQPNIDANEVVVEVNLPETPIAIRGNRLRIEQVLVNLLRNGIDAMEESDDRRLRLDLQSDGAFGRLLVSDSGTGLGDRTMDELAEPFVTSRASGKGMGLGLSISREIVREHGGTLRAWNGGFGDVGAVVEVALPLTLDTEPT</sequence>
<dbReference type="CDD" id="cd00082">
    <property type="entry name" value="HisKA"/>
    <property type="match status" value="1"/>
</dbReference>
<keyword evidence="14" id="KW-0175">Coiled coil</keyword>
<keyword evidence="8" id="KW-0547">Nucleotide-binding</keyword>
<evidence type="ECO:0000256" key="6">
    <source>
        <dbReference type="ARBA" id="ARBA00022679"/>
    </source>
</evidence>
<evidence type="ECO:0000256" key="11">
    <source>
        <dbReference type="ARBA" id="ARBA00022989"/>
    </source>
</evidence>
<evidence type="ECO:0000256" key="10">
    <source>
        <dbReference type="ARBA" id="ARBA00022840"/>
    </source>
</evidence>
<dbReference type="PRINTS" id="PR00344">
    <property type="entry name" value="BCTRLSENSOR"/>
</dbReference>
<gene>
    <name evidence="17" type="ORF">J2S73_000883</name>
</gene>
<dbReference type="InterPro" id="IPR017055">
    <property type="entry name" value="Sig_transdc_His_kinase_DctB"/>
</dbReference>
<keyword evidence="6 17" id="KW-0808">Transferase</keyword>
<dbReference type="GO" id="GO:0000155">
    <property type="term" value="F:phosphorelay sensor kinase activity"/>
    <property type="evidence" value="ECO:0007669"/>
    <property type="project" value="InterPro"/>
</dbReference>
<dbReference type="InterPro" id="IPR029151">
    <property type="entry name" value="Sensor-like_sf"/>
</dbReference>
<evidence type="ECO:0000313" key="18">
    <source>
        <dbReference type="Proteomes" id="UP001229244"/>
    </source>
</evidence>
<dbReference type="Pfam" id="PF02518">
    <property type="entry name" value="HATPase_c"/>
    <property type="match status" value="1"/>
</dbReference>
<evidence type="ECO:0000256" key="14">
    <source>
        <dbReference type="SAM" id="Coils"/>
    </source>
</evidence>